<dbReference type="AlphaFoldDB" id="A0A7W8F972"/>
<dbReference type="Gene3D" id="3.30.10.20">
    <property type="match status" value="2"/>
</dbReference>
<reference evidence="3 4" key="1">
    <citation type="submission" date="2020-08" db="EMBL/GenBank/DDBJ databases">
        <title>Genomic Encyclopedia of Type Strains, Phase III (KMG-III): the genomes of soil and plant-associated and newly described type strains.</title>
        <authorList>
            <person name="Whitman W."/>
        </authorList>
    </citation>
    <scope>NUCLEOTIDE SEQUENCE [LARGE SCALE GENOMIC DNA]</scope>
    <source>
        <strain evidence="3 4">CECT 3226</strain>
    </source>
</reference>
<organism evidence="3 4">
    <name type="scientific">Streptomyces griseoloalbus</name>
    <dbReference type="NCBI Taxonomy" id="67303"/>
    <lineage>
        <taxon>Bacteria</taxon>
        <taxon>Bacillati</taxon>
        <taxon>Actinomycetota</taxon>
        <taxon>Actinomycetes</taxon>
        <taxon>Kitasatosporales</taxon>
        <taxon>Streptomycetaceae</taxon>
        <taxon>Streptomyces</taxon>
    </lineage>
</organism>
<evidence type="ECO:0000313" key="3">
    <source>
        <dbReference type="EMBL" id="MBB5125870.1"/>
    </source>
</evidence>
<feature type="domain" description="PASTA" evidence="2">
    <location>
        <begin position="380"/>
        <end position="455"/>
    </location>
</feature>
<evidence type="ECO:0000259" key="2">
    <source>
        <dbReference type="PROSITE" id="PS51178"/>
    </source>
</evidence>
<evidence type="ECO:0000313" key="4">
    <source>
        <dbReference type="Proteomes" id="UP000568022"/>
    </source>
</evidence>
<feature type="compositionally biased region" description="Gly residues" evidence="1">
    <location>
        <begin position="493"/>
        <end position="538"/>
    </location>
</feature>
<keyword evidence="4" id="KW-1185">Reference proteome</keyword>
<dbReference type="SMART" id="SM00740">
    <property type="entry name" value="PASTA"/>
    <property type="match status" value="2"/>
</dbReference>
<dbReference type="CDD" id="cd06577">
    <property type="entry name" value="PASTA_pknB"/>
    <property type="match status" value="2"/>
</dbReference>
<dbReference type="Proteomes" id="UP000568022">
    <property type="component" value="Unassembled WGS sequence"/>
</dbReference>
<proteinExistence type="predicted"/>
<dbReference type="InterPro" id="IPR005543">
    <property type="entry name" value="PASTA_dom"/>
</dbReference>
<comment type="caution">
    <text evidence="3">The sequence shown here is derived from an EMBL/GenBank/DDBJ whole genome shotgun (WGS) entry which is preliminary data.</text>
</comment>
<accession>A0A7W8F972</accession>
<evidence type="ECO:0000256" key="1">
    <source>
        <dbReference type="SAM" id="MobiDB-lite"/>
    </source>
</evidence>
<name>A0A7W8F972_9ACTN</name>
<feature type="compositionally biased region" description="Basic and acidic residues" evidence="1">
    <location>
        <begin position="469"/>
        <end position="481"/>
    </location>
</feature>
<dbReference type="EMBL" id="JACHJE010000005">
    <property type="protein sequence ID" value="MBB5125870.1"/>
    <property type="molecule type" value="Genomic_DNA"/>
</dbReference>
<dbReference type="Pfam" id="PF03793">
    <property type="entry name" value="PASTA"/>
    <property type="match status" value="1"/>
</dbReference>
<feature type="domain" description="PASTA" evidence="2">
    <location>
        <begin position="294"/>
        <end position="369"/>
    </location>
</feature>
<dbReference type="PROSITE" id="PS51178">
    <property type="entry name" value="PASTA"/>
    <property type="match status" value="2"/>
</dbReference>
<feature type="region of interest" description="Disordered" evidence="1">
    <location>
        <begin position="453"/>
        <end position="574"/>
    </location>
</feature>
<sequence length="574" mass="59378">MSDTAAQRLLRNDSRTATVAAHEFLPIPATGVQALLRALRTGETVLALYRQGLSFAALTGDALILLNAGSTTRVPRPLAILRPAYGVRQSVDVSAGGRRVTLWGSRVDKDGGLLVRAGEPVTAPPSQEDPLAAVTAAGESVSLPDGHKKVLVEELEPGEAVRAVYHDGWGYAVLTTNGLVLLGNLASPRARRVPLPLPLLRRASGMLDSVEILVDGKPRTLHGSKIDPKGELLEAAGDPLPAGSPLRPGRGTRMSTWVRRHPVLVSVLTVGVVLAGLSSGSGSGDEAPVAQDAGNRTAAVVPDFQGSTLTTAAAQARDAGWRTVSASDATSAFRPVETDAPGWRVCFQSPSREETLIPSGRTLRLYAVPEREECPTRLHGPRHAVVPDLVGERFDDASRILGDLGLQSVFSFHAHTGKRLDGEGRDLADWRVCRQQPDPDTKISALEQVDLWLIGPGDPCTEPSPNPEPKPKPKPEPKPAPKPDPQPSYHSTSGGGSTGGATGGGTGGTTGGSTGGSSSSGGGSSEGSGSGSGSGVGFGQSCSPVGATATTADGRPAKCFMGKDGQARWGYNSG</sequence>
<gene>
    <name evidence="3" type="ORF">FHS32_002604</name>
</gene>
<protein>
    <submittedName>
        <fullName evidence="3">Putative membrane protein YgcG</fullName>
    </submittedName>
</protein>